<keyword evidence="2" id="KW-0812">Transmembrane</keyword>
<comment type="caution">
    <text evidence="3">The sequence shown here is derived from an EMBL/GenBank/DDBJ whole genome shotgun (WGS) entry which is preliminary data.</text>
</comment>
<dbReference type="AlphaFoldDB" id="A0A0V1AR43"/>
<dbReference type="EMBL" id="JYDH01000267">
    <property type="protein sequence ID" value="KRY27282.1"/>
    <property type="molecule type" value="Genomic_DNA"/>
</dbReference>
<feature type="region of interest" description="Disordered" evidence="1">
    <location>
        <begin position="83"/>
        <end position="106"/>
    </location>
</feature>
<feature type="compositionally biased region" description="Polar residues" evidence="1">
    <location>
        <begin position="97"/>
        <end position="106"/>
    </location>
</feature>
<protein>
    <submittedName>
        <fullName evidence="3">Uncharacterized protein</fullName>
    </submittedName>
</protein>
<evidence type="ECO:0000256" key="2">
    <source>
        <dbReference type="SAM" id="Phobius"/>
    </source>
</evidence>
<evidence type="ECO:0000313" key="4">
    <source>
        <dbReference type="Proteomes" id="UP000054776"/>
    </source>
</evidence>
<keyword evidence="2" id="KW-0472">Membrane</keyword>
<dbReference type="InParanoid" id="A0A0V1AR43"/>
<dbReference type="Proteomes" id="UP000054776">
    <property type="component" value="Unassembled WGS sequence"/>
</dbReference>
<evidence type="ECO:0000256" key="1">
    <source>
        <dbReference type="SAM" id="MobiDB-lite"/>
    </source>
</evidence>
<reference evidence="3 4" key="1">
    <citation type="submission" date="2015-01" db="EMBL/GenBank/DDBJ databases">
        <title>Evolution of Trichinella species and genotypes.</title>
        <authorList>
            <person name="Korhonen P.K."/>
            <person name="Edoardo P."/>
            <person name="Giuseppe L.R."/>
            <person name="Gasser R.B."/>
        </authorList>
    </citation>
    <scope>NUCLEOTIDE SEQUENCE [LARGE SCALE GENOMIC DNA]</scope>
    <source>
        <strain evidence="3">ISS3</strain>
    </source>
</reference>
<gene>
    <name evidence="3" type="ORF">T01_2359</name>
</gene>
<name>A0A0V1AR43_TRISP</name>
<feature type="transmembrane region" description="Helical" evidence="2">
    <location>
        <begin position="42"/>
        <end position="72"/>
    </location>
</feature>
<sequence>MAVSRKSGDALHPMFKHCGSQPLENRKMPGWRKLSGRYRGFFIIYCGVGIHFISTSFSKTCLLLHFICQLLVERLQMEMKTDSNLSAHQRTSRFRSVENNNSGEQQQKKQNLIASYGVIALVLSPKPGIVKLLISSNSSGSSRRLIDSLWIL</sequence>
<evidence type="ECO:0000313" key="3">
    <source>
        <dbReference type="EMBL" id="KRY27282.1"/>
    </source>
</evidence>
<keyword evidence="2" id="KW-1133">Transmembrane helix</keyword>
<organism evidence="3 4">
    <name type="scientific">Trichinella spiralis</name>
    <name type="common">Trichina worm</name>
    <dbReference type="NCBI Taxonomy" id="6334"/>
    <lineage>
        <taxon>Eukaryota</taxon>
        <taxon>Metazoa</taxon>
        <taxon>Ecdysozoa</taxon>
        <taxon>Nematoda</taxon>
        <taxon>Enoplea</taxon>
        <taxon>Dorylaimia</taxon>
        <taxon>Trichinellida</taxon>
        <taxon>Trichinellidae</taxon>
        <taxon>Trichinella</taxon>
    </lineage>
</organism>
<proteinExistence type="predicted"/>
<accession>A0A0V1AR43</accession>
<keyword evidence="4" id="KW-1185">Reference proteome</keyword>